<dbReference type="GO" id="GO:0009523">
    <property type="term" value="C:photosystem II"/>
    <property type="evidence" value="ECO:0007669"/>
    <property type="project" value="UniProtKB-KW"/>
</dbReference>
<keyword evidence="1" id="KW-0602">Photosynthesis</keyword>
<dbReference type="InterPro" id="IPR044256">
    <property type="entry name" value="HCF244-like"/>
</dbReference>
<protein>
    <submittedName>
        <fullName evidence="4">Uncharacterized protein YbjT (DUF2867 family)</fullName>
    </submittedName>
</protein>
<accession>A0A543DY88</accession>
<dbReference type="RefSeq" id="WP_142048487.1">
    <property type="nucleotide sequence ID" value="NZ_VFPA01000001.1"/>
</dbReference>
<dbReference type="EMBL" id="VFPA01000001">
    <property type="protein sequence ID" value="TQM14219.1"/>
    <property type="molecule type" value="Genomic_DNA"/>
</dbReference>
<name>A0A543DY88_9PSEU</name>
<dbReference type="SUPFAM" id="SSF51735">
    <property type="entry name" value="NAD(P)-binding Rossmann-fold domains"/>
    <property type="match status" value="1"/>
</dbReference>
<evidence type="ECO:0000256" key="1">
    <source>
        <dbReference type="ARBA" id="ARBA00022531"/>
    </source>
</evidence>
<evidence type="ECO:0000313" key="5">
    <source>
        <dbReference type="Proteomes" id="UP000315677"/>
    </source>
</evidence>
<dbReference type="Proteomes" id="UP000315677">
    <property type="component" value="Unassembled WGS sequence"/>
</dbReference>
<comment type="caution">
    <text evidence="4">The sequence shown here is derived from an EMBL/GenBank/DDBJ whole genome shotgun (WGS) entry which is preliminary data.</text>
</comment>
<dbReference type="InterPro" id="IPR016040">
    <property type="entry name" value="NAD(P)-bd_dom"/>
</dbReference>
<proteinExistence type="predicted"/>
<dbReference type="AlphaFoldDB" id="A0A543DY88"/>
<dbReference type="PANTHER" id="PTHR47128">
    <property type="match status" value="1"/>
</dbReference>
<dbReference type="Gene3D" id="3.40.50.720">
    <property type="entry name" value="NAD(P)-binding Rossmann-like Domain"/>
    <property type="match status" value="1"/>
</dbReference>
<keyword evidence="2" id="KW-0604">Photosystem II</keyword>
<reference evidence="4 5" key="1">
    <citation type="submission" date="2019-06" db="EMBL/GenBank/DDBJ databases">
        <title>Sequencing the genomes of 1000 actinobacteria strains.</title>
        <authorList>
            <person name="Klenk H.-P."/>
        </authorList>
    </citation>
    <scope>NUCLEOTIDE SEQUENCE [LARGE SCALE GENOMIC DNA]</scope>
    <source>
        <strain evidence="4 5">DSM 45301</strain>
    </source>
</reference>
<dbReference type="InterPro" id="IPR036291">
    <property type="entry name" value="NAD(P)-bd_dom_sf"/>
</dbReference>
<evidence type="ECO:0000313" key="4">
    <source>
        <dbReference type="EMBL" id="TQM14219.1"/>
    </source>
</evidence>
<evidence type="ECO:0000259" key="3">
    <source>
        <dbReference type="Pfam" id="PF13460"/>
    </source>
</evidence>
<feature type="domain" description="NAD(P)-binding" evidence="3">
    <location>
        <begin position="12"/>
        <end position="144"/>
    </location>
</feature>
<sequence length="261" mass="27945">MGNRSDEVLVTGGRGTLGRLVVRRLTAAGVPVRLVSRRPRPADAPPPVTWITGDQTDPVGMRAALDGVGAVVHCASSVRSKADLVGARVLVDAGAATGRPHVVYISIVGVDRIPLGYYRVKHQVEAVLQESGLPVTIQRATQFHELFLEATRMLSRSPLVPVPAGVWFQPIAADEVAARLVALVSGEPRGRMPDIGGPDVHRGEDLVRACLHRLGKRRLVVPIPAWGRTVSAYRAGYHRTRGPAHGRTTFTEFLHSTGAAA</sequence>
<evidence type="ECO:0000256" key="2">
    <source>
        <dbReference type="ARBA" id="ARBA00023276"/>
    </source>
</evidence>
<dbReference type="GO" id="GO:0015979">
    <property type="term" value="P:photosynthesis"/>
    <property type="evidence" value="ECO:0007669"/>
    <property type="project" value="UniProtKB-KW"/>
</dbReference>
<keyword evidence="5" id="KW-1185">Reference proteome</keyword>
<dbReference type="PANTHER" id="PTHR47128:SF2">
    <property type="entry name" value="PROTEIN HIGH CHLOROPHYLL FLUORESCENCE PHENOTYPE 244, CHLOROPLASTIC"/>
    <property type="match status" value="1"/>
</dbReference>
<dbReference type="Pfam" id="PF13460">
    <property type="entry name" value="NAD_binding_10"/>
    <property type="match status" value="1"/>
</dbReference>
<dbReference type="OrthoDB" id="9771302at2"/>
<organism evidence="4 5">
    <name type="scientific">Pseudonocardia kunmingensis</name>
    <dbReference type="NCBI Taxonomy" id="630975"/>
    <lineage>
        <taxon>Bacteria</taxon>
        <taxon>Bacillati</taxon>
        <taxon>Actinomycetota</taxon>
        <taxon>Actinomycetes</taxon>
        <taxon>Pseudonocardiales</taxon>
        <taxon>Pseudonocardiaceae</taxon>
        <taxon>Pseudonocardia</taxon>
    </lineage>
</organism>
<gene>
    <name evidence="4" type="ORF">FB558_0979</name>
</gene>